<dbReference type="Proteomes" id="UP000257109">
    <property type="component" value="Unassembled WGS sequence"/>
</dbReference>
<sequence length="225" mass="25895">MFELFSRATTIAASMATQGTWYTIPDMPHLPIPVALHLSTLRTLLLGSHMVGIQAMRNTNKLKSMSRLVQIMLEPNQIKDPEPFSTWHPKPDQLRHSELAHMHSKPEPSLWLTRVGKPDLVIQQVAPQTEEKWHLLEELLRVVKGTDCYLLDAMDLCLVPDVGLLTNFKTPKFDKYKGSSCLRVHLAMGHIKTWRDMVEAFIKQYKYNEDMAPDHSQLQNMLKKE</sequence>
<protein>
    <submittedName>
        <fullName evidence="1">Uncharacterized protein</fullName>
    </submittedName>
</protein>
<keyword evidence="2" id="KW-1185">Reference proteome</keyword>
<dbReference type="OrthoDB" id="675927at2759"/>
<feature type="non-terminal residue" evidence="1">
    <location>
        <position position="1"/>
    </location>
</feature>
<gene>
    <name evidence="1" type="ORF">CR513_40937</name>
</gene>
<organism evidence="1 2">
    <name type="scientific">Mucuna pruriens</name>
    <name type="common">Velvet bean</name>
    <name type="synonym">Dolichos pruriens</name>
    <dbReference type="NCBI Taxonomy" id="157652"/>
    <lineage>
        <taxon>Eukaryota</taxon>
        <taxon>Viridiplantae</taxon>
        <taxon>Streptophyta</taxon>
        <taxon>Embryophyta</taxon>
        <taxon>Tracheophyta</taxon>
        <taxon>Spermatophyta</taxon>
        <taxon>Magnoliopsida</taxon>
        <taxon>eudicotyledons</taxon>
        <taxon>Gunneridae</taxon>
        <taxon>Pentapetalae</taxon>
        <taxon>rosids</taxon>
        <taxon>fabids</taxon>
        <taxon>Fabales</taxon>
        <taxon>Fabaceae</taxon>
        <taxon>Papilionoideae</taxon>
        <taxon>50 kb inversion clade</taxon>
        <taxon>NPAAA clade</taxon>
        <taxon>indigoferoid/millettioid clade</taxon>
        <taxon>Phaseoleae</taxon>
        <taxon>Mucuna</taxon>
    </lineage>
</organism>
<reference evidence="1" key="1">
    <citation type="submission" date="2018-05" db="EMBL/GenBank/DDBJ databases">
        <title>Draft genome of Mucuna pruriens seed.</title>
        <authorList>
            <person name="Nnadi N.E."/>
            <person name="Vos R."/>
            <person name="Hasami M.H."/>
            <person name="Devisetty U.K."/>
            <person name="Aguiy J.C."/>
        </authorList>
    </citation>
    <scope>NUCLEOTIDE SEQUENCE [LARGE SCALE GENOMIC DNA]</scope>
    <source>
        <strain evidence="1">JCA_2017</strain>
    </source>
</reference>
<name>A0A371FK93_MUCPR</name>
<dbReference type="AlphaFoldDB" id="A0A371FK93"/>
<evidence type="ECO:0000313" key="2">
    <source>
        <dbReference type="Proteomes" id="UP000257109"/>
    </source>
</evidence>
<proteinExistence type="predicted"/>
<comment type="caution">
    <text evidence="1">The sequence shown here is derived from an EMBL/GenBank/DDBJ whole genome shotgun (WGS) entry which is preliminary data.</text>
</comment>
<accession>A0A371FK93</accession>
<evidence type="ECO:0000313" key="1">
    <source>
        <dbReference type="EMBL" id="RDX78739.1"/>
    </source>
</evidence>
<dbReference type="EMBL" id="QJKJ01008764">
    <property type="protein sequence ID" value="RDX78739.1"/>
    <property type="molecule type" value="Genomic_DNA"/>
</dbReference>